<feature type="domain" description="PPE" evidence="2">
    <location>
        <begin position="1"/>
        <end position="161"/>
    </location>
</feature>
<dbReference type="InterPro" id="IPR038332">
    <property type="entry name" value="PPE_sf"/>
</dbReference>
<dbReference type="AlphaFoldDB" id="A0A1X1WWD9"/>
<dbReference type="PANTHER" id="PTHR46766">
    <property type="entry name" value="GLUTAMINE-RICH PROTEIN 2"/>
    <property type="match status" value="1"/>
</dbReference>
<evidence type="ECO:0000313" key="3">
    <source>
        <dbReference type="EMBL" id="ORV90819.1"/>
    </source>
</evidence>
<reference evidence="3 4" key="1">
    <citation type="submission" date="2016-01" db="EMBL/GenBank/DDBJ databases">
        <title>The new phylogeny of the genus Mycobacterium.</title>
        <authorList>
            <person name="Tarcisio F."/>
            <person name="Conor M."/>
            <person name="Antonella G."/>
            <person name="Elisabetta G."/>
            <person name="Giulia F.S."/>
            <person name="Sara T."/>
            <person name="Anna F."/>
            <person name="Clotilde B."/>
            <person name="Roberto B."/>
            <person name="Veronica D.S."/>
            <person name="Fabio R."/>
            <person name="Monica P."/>
            <person name="Olivier J."/>
            <person name="Enrico T."/>
            <person name="Nicola S."/>
        </authorList>
    </citation>
    <scope>NUCLEOTIDE SEQUENCE [LARGE SCALE GENOMIC DNA]</scope>
    <source>
        <strain evidence="3 4">DSM 44160</strain>
    </source>
</reference>
<evidence type="ECO:0000259" key="2">
    <source>
        <dbReference type="Pfam" id="PF00823"/>
    </source>
</evidence>
<organism evidence="3 4">
    <name type="scientific">Mycobacterium gordonae</name>
    <dbReference type="NCBI Taxonomy" id="1778"/>
    <lineage>
        <taxon>Bacteria</taxon>
        <taxon>Bacillati</taxon>
        <taxon>Actinomycetota</taxon>
        <taxon>Actinomycetes</taxon>
        <taxon>Mycobacteriales</taxon>
        <taxon>Mycobacteriaceae</taxon>
        <taxon>Mycobacterium</taxon>
    </lineage>
</organism>
<comment type="caution">
    <text evidence="3">The sequence shown here is derived from an EMBL/GenBank/DDBJ whole genome shotgun (WGS) entry which is preliminary data.</text>
</comment>
<dbReference type="EMBL" id="LQOY01000061">
    <property type="protein sequence ID" value="ORV90819.1"/>
    <property type="molecule type" value="Genomic_DNA"/>
</dbReference>
<dbReference type="Gene3D" id="1.20.1260.20">
    <property type="entry name" value="PPE superfamily"/>
    <property type="match status" value="1"/>
</dbReference>
<accession>A0A1X1WWD9</accession>
<protein>
    <recommendedName>
        <fullName evidence="2">PPE domain-containing protein</fullName>
    </recommendedName>
</protein>
<comment type="similarity">
    <text evidence="1">Belongs to the mycobacterial PPE family.</text>
</comment>
<evidence type="ECO:0000256" key="1">
    <source>
        <dbReference type="ARBA" id="ARBA00010652"/>
    </source>
</evidence>
<dbReference type="Pfam" id="PF00823">
    <property type="entry name" value="PPE"/>
    <property type="match status" value="1"/>
</dbReference>
<gene>
    <name evidence="3" type="ORF">AWC08_21110</name>
</gene>
<dbReference type="Proteomes" id="UP000193928">
    <property type="component" value="Unassembled WGS sequence"/>
</dbReference>
<name>A0A1X1WWD9_MYCGO</name>
<dbReference type="InterPro" id="IPR000030">
    <property type="entry name" value="PPE_dom"/>
</dbReference>
<dbReference type="Pfam" id="PF01469">
    <property type="entry name" value="Pentapeptide_2"/>
    <property type="match status" value="2"/>
</dbReference>
<keyword evidence="4" id="KW-1185">Reference proteome</keyword>
<evidence type="ECO:0000313" key="4">
    <source>
        <dbReference type="Proteomes" id="UP000193928"/>
    </source>
</evidence>
<proteinExistence type="inferred from homology"/>
<dbReference type="GO" id="GO:0052572">
    <property type="term" value="P:response to host immune response"/>
    <property type="evidence" value="ECO:0007669"/>
    <property type="project" value="TreeGrafter"/>
</dbReference>
<dbReference type="SUPFAM" id="SSF140459">
    <property type="entry name" value="PE/PPE dimer-like"/>
    <property type="match status" value="1"/>
</dbReference>
<dbReference type="PANTHER" id="PTHR46766:SF1">
    <property type="entry name" value="GLUTAMINE-RICH PROTEIN 2"/>
    <property type="match status" value="1"/>
</dbReference>
<dbReference type="InterPro" id="IPR002989">
    <property type="entry name" value="Mycobac_pentapep"/>
</dbReference>
<sequence length="571" mass="56253">MLPPEVNSLRMMCGAGSAPMLQAAAAWSSLADELGSAADSFGAVTTGLTSQAWQGPAAAAMTEAAAPYRAFLRAASTRALTASTGAKAVAEVFEACKSAMVHPEVISANRRAMVQAVRTNFFGFNAPFIAAAEAAYEEFWATDVAAMVGYHGGASAVAAQLSSWQQTLKSLPGIGQLLGGAGGVAPAAPGDPNFGIGNKDGGLNFGNGNTGNNNFGNGNTGDSNVGGGNTGNNNIGSGNRGFGVGGTGRGNWGFGNLGNDNIGMGNRGNPATSSNPGANFGLGNFGNGNFGLGNHGDLNVGAGNTGNGNVGFGLTGNKLVGVGGAYYDSATGAFHFDNPFANGNIGFGNSGTGNIGFFNSGDGNVGIFNSGFHAPADPEFGNIQGIGIGNSGFGNIGIGNTGTGDFGIGNVGQLNTGIGNAGSFNTGFGNSGSLNTGWNNSGSTNTFDGNSGNTNTGFWNSGNLNTGFGATTDSTATHSGFGNTGNFGSSGFFNTASGGVTNGNMSGLFNTASGGTGNDGRISGFFNTGVTGALAPLFPVSGVVSGFNSGFLNRGTGVAGLFSITQLLKNL</sequence>
<dbReference type="RefSeq" id="WP_069434601.1">
    <property type="nucleotide sequence ID" value="NZ_JACKSU010000132.1"/>
</dbReference>